<dbReference type="RefSeq" id="WP_224041381.1">
    <property type="nucleotide sequence ID" value="NZ_CAJZAH010000002.1"/>
</dbReference>
<organism evidence="3 4">
    <name type="scientific">Cupriavidus respiraculi</name>
    <dbReference type="NCBI Taxonomy" id="195930"/>
    <lineage>
        <taxon>Bacteria</taxon>
        <taxon>Pseudomonadati</taxon>
        <taxon>Pseudomonadota</taxon>
        <taxon>Betaproteobacteria</taxon>
        <taxon>Burkholderiales</taxon>
        <taxon>Burkholderiaceae</taxon>
        <taxon>Cupriavidus</taxon>
    </lineage>
</organism>
<comment type="caution">
    <text evidence="3">The sequence shown here is derived from an EMBL/GenBank/DDBJ whole genome shotgun (WGS) entry which is preliminary data.</text>
</comment>
<evidence type="ECO:0000256" key="1">
    <source>
        <dbReference type="SAM" id="MobiDB-lite"/>
    </source>
</evidence>
<name>A0ABN7YJP4_9BURK</name>
<reference evidence="3 4" key="1">
    <citation type="submission" date="2021-08" db="EMBL/GenBank/DDBJ databases">
        <authorList>
            <person name="Peeters C."/>
        </authorList>
    </citation>
    <scope>NUCLEOTIDE SEQUENCE [LARGE SCALE GENOMIC DNA]</scope>
    <source>
        <strain evidence="3 4">LMG 21510</strain>
    </source>
</reference>
<dbReference type="EMBL" id="CAJZAH010000002">
    <property type="protein sequence ID" value="CAG9172350.1"/>
    <property type="molecule type" value="Genomic_DNA"/>
</dbReference>
<gene>
    <name evidence="3" type="ORF">LMG21510_01945</name>
</gene>
<evidence type="ECO:0000313" key="3">
    <source>
        <dbReference type="EMBL" id="CAG9172350.1"/>
    </source>
</evidence>
<keyword evidence="2" id="KW-1133">Transmembrane helix</keyword>
<keyword evidence="2" id="KW-0472">Membrane</keyword>
<dbReference type="Proteomes" id="UP000721236">
    <property type="component" value="Unassembled WGS sequence"/>
</dbReference>
<feature type="region of interest" description="Disordered" evidence="1">
    <location>
        <begin position="110"/>
        <end position="146"/>
    </location>
</feature>
<keyword evidence="2" id="KW-0812">Transmembrane</keyword>
<sequence length="146" mass="15535">MSKVREWVERNRAAFLRAAHLCEAVSLVLLIAVGGGVAGYSIALWQAREAMIEQRADHLAEIERMQETYGITLRALVPKINDIAQTASEAAGAAAEAAVTSAEVAQTAKRVAQGKASGPTPLTEAERAKANSAIEAANRKLREGVR</sequence>
<evidence type="ECO:0000256" key="2">
    <source>
        <dbReference type="SAM" id="Phobius"/>
    </source>
</evidence>
<accession>A0ABN7YJP4</accession>
<proteinExistence type="predicted"/>
<protein>
    <submittedName>
        <fullName evidence="3">Uncharacterized protein</fullName>
    </submittedName>
</protein>
<feature type="compositionally biased region" description="Basic and acidic residues" evidence="1">
    <location>
        <begin position="137"/>
        <end position="146"/>
    </location>
</feature>
<keyword evidence="4" id="KW-1185">Reference proteome</keyword>
<evidence type="ECO:0000313" key="4">
    <source>
        <dbReference type="Proteomes" id="UP000721236"/>
    </source>
</evidence>
<feature type="transmembrane region" description="Helical" evidence="2">
    <location>
        <begin position="21"/>
        <end position="45"/>
    </location>
</feature>